<dbReference type="InParanoid" id="F8Q3T3"/>
<proteinExistence type="predicted"/>
<dbReference type="SUPFAM" id="SSF51445">
    <property type="entry name" value="(Trans)glycosidases"/>
    <property type="match status" value="1"/>
</dbReference>
<dbReference type="OMA" id="YSDAWVS"/>
<dbReference type="PROSITE" id="PS51910">
    <property type="entry name" value="GH18_2"/>
    <property type="match status" value="1"/>
</dbReference>
<feature type="domain" description="GH18" evidence="2">
    <location>
        <begin position="45"/>
        <end position="336"/>
    </location>
</feature>
<keyword evidence="3" id="KW-0378">Hydrolase</keyword>
<keyword evidence="1" id="KW-0732">Signal</keyword>
<dbReference type="HOGENOM" id="CLU_050410_1_0_1"/>
<reference evidence="4" key="1">
    <citation type="journal article" date="2011" name="Science">
        <title>The plant cell wall-decomposing machinery underlies the functional diversity of forest fungi.</title>
        <authorList>
            <person name="Eastwood D.C."/>
            <person name="Floudas D."/>
            <person name="Binder M."/>
            <person name="Majcherczyk A."/>
            <person name="Schneider P."/>
            <person name="Aerts A."/>
            <person name="Asiegbu F.O."/>
            <person name="Baker S.E."/>
            <person name="Barry K."/>
            <person name="Bendiksby M."/>
            <person name="Blumentritt M."/>
            <person name="Coutinho P.M."/>
            <person name="Cullen D."/>
            <person name="de Vries R.P."/>
            <person name="Gathman A."/>
            <person name="Goodell B."/>
            <person name="Henrissat B."/>
            <person name="Ihrmark K."/>
            <person name="Kauserud H."/>
            <person name="Kohler A."/>
            <person name="LaButti K."/>
            <person name="Lapidus A."/>
            <person name="Lavin J.L."/>
            <person name="Lee Y.-H."/>
            <person name="Lindquist E."/>
            <person name="Lilly W."/>
            <person name="Lucas S."/>
            <person name="Morin E."/>
            <person name="Murat C."/>
            <person name="Oguiza J.A."/>
            <person name="Park J."/>
            <person name="Pisabarro A.G."/>
            <person name="Riley R."/>
            <person name="Rosling A."/>
            <person name="Salamov A."/>
            <person name="Schmidt O."/>
            <person name="Schmutz J."/>
            <person name="Skrede I."/>
            <person name="Stenlid J."/>
            <person name="Wiebenga A."/>
            <person name="Xie X."/>
            <person name="Kuees U."/>
            <person name="Hibbett D.S."/>
            <person name="Hoffmeister D."/>
            <person name="Hoegberg N."/>
            <person name="Martin F."/>
            <person name="Grigoriev I.V."/>
            <person name="Watkinson S.C."/>
        </authorList>
    </citation>
    <scope>NUCLEOTIDE SEQUENCE [LARGE SCALE GENOMIC DNA]</scope>
    <source>
        <strain evidence="4">strain S7.3</strain>
    </source>
</reference>
<dbReference type="EMBL" id="GL945483">
    <property type="protein sequence ID" value="EGN96789.1"/>
    <property type="molecule type" value="Genomic_DNA"/>
</dbReference>
<evidence type="ECO:0000313" key="3">
    <source>
        <dbReference type="EMBL" id="EGN96789.1"/>
    </source>
</evidence>
<sequence>MVSFFKRLTALVSAVAAIGHVAALPTFSTSTGNSVVKRATIPAAPRFVLYSDKWVSGETGPPAPSTIVGYNVLVAPDPVLPPSSALSFWLSAGPADQAVEWSSLTAANRQTFKTEYSAAGISLIVSAFGSTEAPTSSGEDPTTTANNLAAWVIQYDLDGVDVDYEDFNAINAQDGSAETWLSTFTTAIRAKLPQGQYILTHAPVAPWFSSIYTTGAYLKVDQNVGSLIDWYNIQFYNQGTTEYTTCAGLLNTSSTTYPDSALFQINTSGGVSLDKLVIGKPATAADANNGYIAPATLATCVLDAKNEKWDAGVMVWEYPDAAAAWISSVRSLAFPL</sequence>
<gene>
    <name evidence="3" type="ORF">SERLA73DRAFT_154224</name>
</gene>
<protein>
    <submittedName>
        <fullName evidence="3">Glycoside hydrolase family 18 protein</fullName>
    </submittedName>
</protein>
<feature type="signal peptide" evidence="1">
    <location>
        <begin position="1"/>
        <end position="23"/>
    </location>
</feature>
<accession>F8Q3T3</accession>
<evidence type="ECO:0000256" key="1">
    <source>
        <dbReference type="SAM" id="SignalP"/>
    </source>
</evidence>
<name>F8Q3T3_SERL3</name>
<dbReference type="eggNOG" id="ENOG502SMK5">
    <property type="taxonomic scope" value="Eukaryota"/>
</dbReference>
<dbReference type="Proteomes" id="UP000008063">
    <property type="component" value="Unassembled WGS sequence"/>
</dbReference>
<evidence type="ECO:0000313" key="4">
    <source>
        <dbReference type="Proteomes" id="UP000008063"/>
    </source>
</evidence>
<dbReference type="GO" id="GO:0005975">
    <property type="term" value="P:carbohydrate metabolic process"/>
    <property type="evidence" value="ECO:0007669"/>
    <property type="project" value="InterPro"/>
</dbReference>
<evidence type="ECO:0000259" key="2">
    <source>
        <dbReference type="PROSITE" id="PS51910"/>
    </source>
</evidence>
<dbReference type="InterPro" id="IPR001223">
    <property type="entry name" value="Glyco_hydro18_cat"/>
</dbReference>
<dbReference type="Pfam" id="PF00704">
    <property type="entry name" value="Glyco_hydro_18"/>
    <property type="match status" value="1"/>
</dbReference>
<dbReference type="CDD" id="cd00598">
    <property type="entry name" value="GH18_chitinase-like"/>
    <property type="match status" value="1"/>
</dbReference>
<dbReference type="GO" id="GO:0016787">
    <property type="term" value="F:hydrolase activity"/>
    <property type="evidence" value="ECO:0007669"/>
    <property type="project" value="UniProtKB-KW"/>
</dbReference>
<dbReference type="AlphaFoldDB" id="F8Q3T3"/>
<dbReference type="Gene3D" id="3.20.20.80">
    <property type="entry name" value="Glycosidases"/>
    <property type="match status" value="1"/>
</dbReference>
<dbReference type="InterPro" id="IPR017853">
    <property type="entry name" value="GH"/>
</dbReference>
<organism evidence="4">
    <name type="scientific">Serpula lacrymans var. lacrymans (strain S7.3)</name>
    <name type="common">Dry rot fungus</name>
    <dbReference type="NCBI Taxonomy" id="936435"/>
    <lineage>
        <taxon>Eukaryota</taxon>
        <taxon>Fungi</taxon>
        <taxon>Dikarya</taxon>
        <taxon>Basidiomycota</taxon>
        <taxon>Agaricomycotina</taxon>
        <taxon>Agaricomycetes</taxon>
        <taxon>Agaricomycetidae</taxon>
        <taxon>Boletales</taxon>
        <taxon>Coniophorineae</taxon>
        <taxon>Serpulaceae</taxon>
        <taxon>Serpula</taxon>
    </lineage>
</organism>
<dbReference type="OrthoDB" id="3012298at2759"/>
<keyword evidence="4" id="KW-1185">Reference proteome</keyword>
<feature type="chain" id="PRO_5003377085" evidence="1">
    <location>
        <begin position="24"/>
        <end position="336"/>
    </location>
</feature>